<proteinExistence type="predicted"/>
<sequence length="71" mass="7426">MNRPGLYPKEGRPGPFQHLAEVFAAVTFAAGIKGPPHPRHNRGPASSSAITTSPIRGTPSLPTEATLRVGV</sequence>
<accession>A0ABN5IEM1</accession>
<reference evidence="2 3" key="1">
    <citation type="submission" date="2018-02" db="EMBL/GenBank/DDBJ databases">
        <title>Complete genome sequence of Streptomyces dengpaensis, the producer of angucyclines.</title>
        <authorList>
            <person name="Yumei L."/>
        </authorList>
    </citation>
    <scope>NUCLEOTIDE SEQUENCE [LARGE SCALE GENOMIC DNA]</scope>
    <source>
        <strain evidence="2 3">XZHG99</strain>
    </source>
</reference>
<gene>
    <name evidence="2" type="ORF">C4B68_38965</name>
</gene>
<keyword evidence="3" id="KW-1185">Reference proteome</keyword>
<name>A0ABN5IEM1_9ACTN</name>
<organism evidence="2 3">
    <name type="scientific">Streptomyces dengpaensis</name>
    <dbReference type="NCBI Taxonomy" id="2049881"/>
    <lineage>
        <taxon>Bacteria</taxon>
        <taxon>Bacillati</taxon>
        <taxon>Actinomycetota</taxon>
        <taxon>Actinomycetes</taxon>
        <taxon>Kitasatosporales</taxon>
        <taxon>Streptomycetaceae</taxon>
        <taxon>Streptomyces</taxon>
    </lineage>
</organism>
<feature type="region of interest" description="Disordered" evidence="1">
    <location>
        <begin position="33"/>
        <end position="71"/>
    </location>
</feature>
<dbReference type="EMBL" id="CP026652">
    <property type="protein sequence ID" value="AVH60750.1"/>
    <property type="molecule type" value="Genomic_DNA"/>
</dbReference>
<evidence type="ECO:0000256" key="1">
    <source>
        <dbReference type="SAM" id="MobiDB-lite"/>
    </source>
</evidence>
<feature type="compositionally biased region" description="Polar residues" evidence="1">
    <location>
        <begin position="44"/>
        <end position="63"/>
    </location>
</feature>
<protein>
    <submittedName>
        <fullName evidence="2">Uncharacterized protein</fullName>
    </submittedName>
</protein>
<evidence type="ECO:0000313" key="3">
    <source>
        <dbReference type="Proteomes" id="UP000238413"/>
    </source>
</evidence>
<dbReference type="Proteomes" id="UP000238413">
    <property type="component" value="Chromosome"/>
</dbReference>
<evidence type="ECO:0000313" key="2">
    <source>
        <dbReference type="EMBL" id="AVH60750.1"/>
    </source>
</evidence>